<reference evidence="1" key="2">
    <citation type="journal article" date="2023" name="IMA Fungus">
        <title>Comparative genomic study of the Penicillium genus elucidates a diverse pangenome and 15 lateral gene transfer events.</title>
        <authorList>
            <person name="Petersen C."/>
            <person name="Sorensen T."/>
            <person name="Nielsen M.R."/>
            <person name="Sondergaard T.E."/>
            <person name="Sorensen J.L."/>
            <person name="Fitzpatrick D.A."/>
            <person name="Frisvad J.C."/>
            <person name="Nielsen K.L."/>
        </authorList>
    </citation>
    <scope>NUCLEOTIDE SEQUENCE</scope>
    <source>
        <strain evidence="1">IBT 23319</strain>
    </source>
</reference>
<dbReference type="AlphaFoldDB" id="A0A9W9NN29"/>
<name>A0A9W9NN29_PENCI</name>
<protein>
    <submittedName>
        <fullName evidence="1">Uncharacterized protein</fullName>
    </submittedName>
</protein>
<accession>A0A9W9NN29</accession>
<evidence type="ECO:0000313" key="2">
    <source>
        <dbReference type="Proteomes" id="UP001147733"/>
    </source>
</evidence>
<dbReference type="GeneID" id="81387312"/>
<keyword evidence="2" id="KW-1185">Reference proteome</keyword>
<sequence>MADLFKALMYESTVIPRQMASDQKYKQVKSTQCNGGVIEEVKSGDSPPCGILPSGRSPPPIFIL</sequence>
<reference evidence="1" key="1">
    <citation type="submission" date="2022-11" db="EMBL/GenBank/DDBJ databases">
        <authorList>
            <person name="Petersen C."/>
        </authorList>
    </citation>
    <scope>NUCLEOTIDE SEQUENCE</scope>
    <source>
        <strain evidence="1">IBT 23319</strain>
    </source>
</reference>
<comment type="caution">
    <text evidence="1">The sequence shown here is derived from an EMBL/GenBank/DDBJ whole genome shotgun (WGS) entry which is preliminary data.</text>
</comment>
<evidence type="ECO:0000313" key="1">
    <source>
        <dbReference type="EMBL" id="KAJ5222987.1"/>
    </source>
</evidence>
<dbReference type="Proteomes" id="UP001147733">
    <property type="component" value="Unassembled WGS sequence"/>
</dbReference>
<gene>
    <name evidence="1" type="ORF">N7469_009227</name>
</gene>
<dbReference type="RefSeq" id="XP_056497910.1">
    <property type="nucleotide sequence ID" value="XM_056648145.1"/>
</dbReference>
<organism evidence="1 2">
    <name type="scientific">Penicillium citrinum</name>
    <dbReference type="NCBI Taxonomy" id="5077"/>
    <lineage>
        <taxon>Eukaryota</taxon>
        <taxon>Fungi</taxon>
        <taxon>Dikarya</taxon>
        <taxon>Ascomycota</taxon>
        <taxon>Pezizomycotina</taxon>
        <taxon>Eurotiomycetes</taxon>
        <taxon>Eurotiomycetidae</taxon>
        <taxon>Eurotiales</taxon>
        <taxon>Aspergillaceae</taxon>
        <taxon>Penicillium</taxon>
    </lineage>
</organism>
<dbReference type="EMBL" id="JAPQKT010000008">
    <property type="protein sequence ID" value="KAJ5222987.1"/>
    <property type="molecule type" value="Genomic_DNA"/>
</dbReference>
<proteinExistence type="predicted"/>